<comment type="caution">
    <text evidence="2">The sequence shown here is derived from an EMBL/GenBank/DDBJ whole genome shotgun (WGS) entry which is preliminary data.</text>
</comment>
<keyword evidence="2" id="KW-0540">Nuclease</keyword>
<evidence type="ECO:0000313" key="3">
    <source>
        <dbReference type="Proteomes" id="UP001500542"/>
    </source>
</evidence>
<dbReference type="CDD" id="cd06260">
    <property type="entry name" value="DUF820-like"/>
    <property type="match status" value="1"/>
</dbReference>
<accession>A0ABN1RQH6</accession>
<proteinExistence type="predicted"/>
<keyword evidence="2" id="KW-0255">Endonuclease</keyword>
<feature type="domain" description="Putative restriction endonuclease" evidence="1">
    <location>
        <begin position="15"/>
        <end position="168"/>
    </location>
</feature>
<dbReference type="Gene3D" id="3.90.1570.10">
    <property type="entry name" value="tt1808, chain A"/>
    <property type="match status" value="1"/>
</dbReference>
<dbReference type="RefSeq" id="WP_343982953.1">
    <property type="nucleotide sequence ID" value="NZ_BAAAHK010000022.1"/>
</dbReference>
<dbReference type="PANTHER" id="PTHR34107">
    <property type="entry name" value="SLL0198 PROTEIN-RELATED"/>
    <property type="match status" value="1"/>
</dbReference>
<sequence length="181" mass="19926">MELVQHIEPNNFTLADLDALPDDGSQYELVDGIFLVTPSPTLLHQVAVAALNYALQQNCPARYRVITAPMDYQPTAGRSLQPDVLVATRDDPGPDALRLPLLLAVEVLSPATRSKDLVLKRNLYEEAGVAAYWIFDPEAEILTVLELEDGRYVERAVVKAEEAFEAEVPFSVRVVPAELVG</sequence>
<keyword evidence="3" id="KW-1185">Reference proteome</keyword>
<evidence type="ECO:0000259" key="1">
    <source>
        <dbReference type="Pfam" id="PF05685"/>
    </source>
</evidence>
<dbReference type="SUPFAM" id="SSF52980">
    <property type="entry name" value="Restriction endonuclease-like"/>
    <property type="match status" value="1"/>
</dbReference>
<evidence type="ECO:0000313" key="2">
    <source>
        <dbReference type="EMBL" id="GAA0961714.1"/>
    </source>
</evidence>
<dbReference type="EMBL" id="BAAAHK010000022">
    <property type="protein sequence ID" value="GAA0961714.1"/>
    <property type="molecule type" value="Genomic_DNA"/>
</dbReference>
<dbReference type="InterPro" id="IPR011335">
    <property type="entry name" value="Restrct_endonuc-II-like"/>
</dbReference>
<organism evidence="2 3">
    <name type="scientific">Kribbella koreensis</name>
    <dbReference type="NCBI Taxonomy" id="57909"/>
    <lineage>
        <taxon>Bacteria</taxon>
        <taxon>Bacillati</taxon>
        <taxon>Actinomycetota</taxon>
        <taxon>Actinomycetes</taxon>
        <taxon>Propionibacteriales</taxon>
        <taxon>Kribbellaceae</taxon>
        <taxon>Kribbella</taxon>
    </lineage>
</organism>
<dbReference type="InterPro" id="IPR012296">
    <property type="entry name" value="Nuclease_put_TT1808"/>
</dbReference>
<dbReference type="PANTHER" id="PTHR34107:SF4">
    <property type="entry name" value="SLL1222 PROTEIN"/>
    <property type="match status" value="1"/>
</dbReference>
<keyword evidence="2" id="KW-0378">Hydrolase</keyword>
<gene>
    <name evidence="2" type="ORF">GCM10009554_78610</name>
</gene>
<dbReference type="GO" id="GO:0004519">
    <property type="term" value="F:endonuclease activity"/>
    <property type="evidence" value="ECO:0007669"/>
    <property type="project" value="UniProtKB-KW"/>
</dbReference>
<reference evidence="2 3" key="1">
    <citation type="journal article" date="2019" name="Int. J. Syst. Evol. Microbiol.">
        <title>The Global Catalogue of Microorganisms (GCM) 10K type strain sequencing project: providing services to taxonomists for standard genome sequencing and annotation.</title>
        <authorList>
            <consortium name="The Broad Institute Genomics Platform"/>
            <consortium name="The Broad Institute Genome Sequencing Center for Infectious Disease"/>
            <person name="Wu L."/>
            <person name="Ma J."/>
        </authorList>
    </citation>
    <scope>NUCLEOTIDE SEQUENCE [LARGE SCALE GENOMIC DNA]</scope>
    <source>
        <strain evidence="2 3">JCM 10977</strain>
    </source>
</reference>
<name>A0ABN1RQH6_9ACTN</name>
<protein>
    <submittedName>
        <fullName evidence="2">Uma2 family endonuclease</fullName>
    </submittedName>
</protein>
<dbReference type="Pfam" id="PF05685">
    <property type="entry name" value="Uma2"/>
    <property type="match status" value="1"/>
</dbReference>
<dbReference type="InterPro" id="IPR008538">
    <property type="entry name" value="Uma2"/>
</dbReference>
<dbReference type="Proteomes" id="UP001500542">
    <property type="component" value="Unassembled WGS sequence"/>
</dbReference>